<name>A0A1T5D8X8_9BACT</name>
<evidence type="ECO:0000313" key="2">
    <source>
        <dbReference type="Proteomes" id="UP000190852"/>
    </source>
</evidence>
<reference evidence="2" key="1">
    <citation type="submission" date="2017-02" db="EMBL/GenBank/DDBJ databases">
        <authorList>
            <person name="Varghese N."/>
            <person name="Submissions S."/>
        </authorList>
    </citation>
    <scope>NUCLEOTIDE SEQUENCE [LARGE SCALE GENOMIC DNA]</scope>
    <source>
        <strain evidence="2">DSM 24967</strain>
    </source>
</reference>
<sequence>MKTARQIRAIQFINYSLSFFQDILFIDFIPNYNTGRKQTLINRFNNPIGSYLVGSCTIFTT</sequence>
<proteinExistence type="predicted"/>
<keyword evidence="2" id="KW-1185">Reference proteome</keyword>
<gene>
    <name evidence="1" type="ORF">SAMN05660349_02306</name>
</gene>
<dbReference type="AlphaFoldDB" id="A0A1T5D8X8"/>
<evidence type="ECO:0000313" key="1">
    <source>
        <dbReference type="EMBL" id="SKB68013.1"/>
    </source>
</evidence>
<dbReference type="Proteomes" id="UP000190852">
    <property type="component" value="Unassembled WGS sequence"/>
</dbReference>
<dbReference type="EMBL" id="FUYQ01000017">
    <property type="protein sequence ID" value="SKB68013.1"/>
    <property type="molecule type" value="Genomic_DNA"/>
</dbReference>
<accession>A0A1T5D8X8</accession>
<organism evidence="1 2">
    <name type="scientific">Parabacteroides chartae</name>
    <dbReference type="NCBI Taxonomy" id="1037355"/>
    <lineage>
        <taxon>Bacteria</taxon>
        <taxon>Pseudomonadati</taxon>
        <taxon>Bacteroidota</taxon>
        <taxon>Bacteroidia</taxon>
        <taxon>Bacteroidales</taxon>
        <taxon>Tannerellaceae</taxon>
        <taxon>Parabacteroides</taxon>
    </lineage>
</organism>
<protein>
    <submittedName>
        <fullName evidence="1">Uncharacterized protein</fullName>
    </submittedName>
</protein>